<dbReference type="Proteomes" id="UP000000637">
    <property type="component" value="Chromosome"/>
</dbReference>
<gene>
    <name evidence="1" type="ordered locus">AAur_2337</name>
</gene>
<dbReference type="KEGG" id="aau:AAur_2337"/>
<reference evidence="1 2" key="1">
    <citation type="journal article" date="2006" name="PLoS Genet.">
        <title>Secrets of soil survival revealed by the genome sequence of Arthrobacter aurescens TC1.</title>
        <authorList>
            <person name="Mongodin E.F."/>
            <person name="Shapir N."/>
            <person name="Daugherty S.C."/>
            <person name="DeBoy R.T."/>
            <person name="Emerson J.B."/>
            <person name="Shvartzbeyn A."/>
            <person name="Radune D."/>
            <person name="Vamathevan J."/>
            <person name="Riggs F."/>
            <person name="Grinberg V."/>
            <person name="Khouri H."/>
            <person name="Wackett L.P."/>
            <person name="Nelson K.E."/>
            <person name="Sadowsky M.J."/>
        </authorList>
    </citation>
    <scope>NUCLEOTIDE SEQUENCE [LARGE SCALE GENOMIC DNA]</scope>
    <source>
        <strain evidence="1 2">TC1</strain>
    </source>
</reference>
<keyword evidence="2" id="KW-1185">Reference proteome</keyword>
<sequence>MVDVWIRWTGRSPTDDFGRYRSRSGARFLAEAAKSTRCPDDVSLPCHVIRAMDGRWFCADCKSGWSVSHTQNVVVAARARSWVGVDVETPKRRNAAFRWLGRVTGVPTIGIEQWTQAEALWKAMGNAARRPATGELQLSPHWAYGWQRSADLAWHIHTATFQGAVWSLAAKDREPVTLHSDPVVD</sequence>
<dbReference type="STRING" id="290340.AAur_2337"/>
<name>A1R762_PAEAT</name>
<dbReference type="AlphaFoldDB" id="A1R762"/>
<organism evidence="1 2">
    <name type="scientific">Paenarthrobacter aurescens (strain TC1)</name>
    <dbReference type="NCBI Taxonomy" id="290340"/>
    <lineage>
        <taxon>Bacteria</taxon>
        <taxon>Bacillati</taxon>
        <taxon>Actinomycetota</taxon>
        <taxon>Actinomycetes</taxon>
        <taxon>Micrococcales</taxon>
        <taxon>Micrococcaceae</taxon>
        <taxon>Paenarthrobacter</taxon>
    </lineage>
</organism>
<evidence type="ECO:0000313" key="2">
    <source>
        <dbReference type="Proteomes" id="UP000000637"/>
    </source>
</evidence>
<dbReference type="OrthoDB" id="190168at2"/>
<protein>
    <recommendedName>
        <fullName evidence="3">4'-phosphopantetheinyl transferase domain-containing protein</fullName>
    </recommendedName>
</protein>
<proteinExistence type="predicted"/>
<evidence type="ECO:0000313" key="1">
    <source>
        <dbReference type="EMBL" id="ABM06957.1"/>
    </source>
</evidence>
<dbReference type="HOGENOM" id="CLU_1458455_0_0_11"/>
<evidence type="ECO:0008006" key="3">
    <source>
        <dbReference type="Google" id="ProtNLM"/>
    </source>
</evidence>
<accession>A1R762</accession>
<dbReference type="EMBL" id="CP000474">
    <property type="protein sequence ID" value="ABM06957.1"/>
    <property type="molecule type" value="Genomic_DNA"/>
</dbReference>